<dbReference type="EMBL" id="JABFBC010000002">
    <property type="protein sequence ID" value="NNU81138.1"/>
    <property type="molecule type" value="Genomic_DNA"/>
</dbReference>
<sequence>MTEKNSGVRFSFNYINYPELLEDSERMRRRLGAHIYSIFSFWMGIKSVDLRPLRDIIEYRMGISLPTYKASERSYWVEQVCKLGLGDVLDLITIVHDDICFKEKNNYIRVGAREAFLEGVSRIFEEERVRYRVDKLGGVHFSVDAAFEQVRVSAIRALSTDRYDSVLQYLNQSYKSLDCVPLDTKGSIRSIFYANEILFKYIFPRAIRLGSSEVEKNLRPIVNKKYSGLKPDNKVAQSQVSQYKEWVEGAHNYRHEQGEGSQPDAPVEIAVHYVSSGAAWLRWLQQFDLVD</sequence>
<gene>
    <name evidence="1" type="ORF">HMH01_11900</name>
</gene>
<accession>A0A849L3Z9</accession>
<keyword evidence="2" id="KW-1185">Reference proteome</keyword>
<proteinExistence type="predicted"/>
<protein>
    <submittedName>
        <fullName evidence="1">Uncharacterized protein</fullName>
    </submittedName>
</protein>
<dbReference type="RefSeq" id="WP_171325827.1">
    <property type="nucleotide sequence ID" value="NZ_JABFBC010000002.1"/>
</dbReference>
<name>A0A849L3Z9_9RHOB</name>
<evidence type="ECO:0000313" key="1">
    <source>
        <dbReference type="EMBL" id="NNU81138.1"/>
    </source>
</evidence>
<organism evidence="1 2">
    <name type="scientific">Halovulum dunhuangense</name>
    <dbReference type="NCBI Taxonomy" id="1505036"/>
    <lineage>
        <taxon>Bacteria</taxon>
        <taxon>Pseudomonadati</taxon>
        <taxon>Pseudomonadota</taxon>
        <taxon>Alphaproteobacteria</taxon>
        <taxon>Rhodobacterales</taxon>
        <taxon>Paracoccaceae</taxon>
        <taxon>Halovulum</taxon>
    </lineage>
</organism>
<evidence type="ECO:0000313" key="2">
    <source>
        <dbReference type="Proteomes" id="UP000572377"/>
    </source>
</evidence>
<dbReference type="AlphaFoldDB" id="A0A849L3Z9"/>
<reference evidence="1 2" key="1">
    <citation type="submission" date="2020-05" db="EMBL/GenBank/DDBJ databases">
        <title>Gimesia benthica sp. nov., a novel planctomycete isolated from a deep-sea water sample of the Northwest Indian Ocean.</title>
        <authorList>
            <person name="Wang J."/>
            <person name="Ruan C."/>
            <person name="Song L."/>
            <person name="Zhu Y."/>
            <person name="Li A."/>
            <person name="Zheng X."/>
            <person name="Wang L."/>
            <person name="Lu Z."/>
            <person name="Huang Y."/>
            <person name="Du W."/>
            <person name="Zhou Y."/>
            <person name="Huang L."/>
            <person name="Dai X."/>
        </authorList>
    </citation>
    <scope>NUCLEOTIDE SEQUENCE [LARGE SCALE GENOMIC DNA]</scope>
    <source>
        <strain evidence="1 2">YYQ-30</strain>
    </source>
</reference>
<dbReference type="Proteomes" id="UP000572377">
    <property type="component" value="Unassembled WGS sequence"/>
</dbReference>
<comment type="caution">
    <text evidence="1">The sequence shown here is derived from an EMBL/GenBank/DDBJ whole genome shotgun (WGS) entry which is preliminary data.</text>
</comment>